<comment type="caution">
    <text evidence="1">The sequence shown here is derived from an EMBL/GenBank/DDBJ whole genome shotgun (WGS) entry which is preliminary data.</text>
</comment>
<name>A0A1B7M2I1_9MICC</name>
<keyword evidence="2" id="KW-1185">Reference proteome</keyword>
<gene>
    <name evidence="1" type="ORF">A6F49_05275</name>
</gene>
<dbReference type="EMBL" id="LXEY01000009">
    <property type="protein sequence ID" value="OAV62749.1"/>
    <property type="molecule type" value="Genomic_DNA"/>
</dbReference>
<reference evidence="1 2" key="1">
    <citation type="submission" date="2016-04" db="EMBL/GenBank/DDBJ databases">
        <title>First whole genome shotgun sequence of the bacterium Enteractinococcus sp. strain UASWS1574.</title>
        <authorList>
            <person name="Crovadore J."/>
            <person name="Chablais R."/>
            <person name="Lefort F."/>
        </authorList>
    </citation>
    <scope>NUCLEOTIDE SEQUENCE [LARGE SCALE GENOMIC DNA]</scope>
    <source>
        <strain evidence="1 2">UASWS1574</strain>
    </source>
</reference>
<dbReference type="Proteomes" id="UP000078292">
    <property type="component" value="Unassembled WGS sequence"/>
</dbReference>
<evidence type="ECO:0000313" key="2">
    <source>
        <dbReference type="Proteomes" id="UP000078292"/>
    </source>
</evidence>
<proteinExistence type="predicted"/>
<dbReference type="AlphaFoldDB" id="A0A1B7M2I1"/>
<sequence>MNTAEEHGIFNVKVPDADSLADYELNLKRQAVNGDAEASRDLNHFLSLSGDELTKLARFLRDEDGSYSDQIEETVDDLEEKGGGKKNFENLDVEVALEEVTNPEISNSNFTTYAASNSVLTRSVSVTTTVKFLGLTMSKTKVAGRYQAKNNRATKVLSTGCTVQANNNPLESISSKKNSAYISNGKASFECKVVVTRYALVKNKRTKLSTRSGIQYVTGSGAGKVLSKGWR</sequence>
<accession>A0A1B7M2I1</accession>
<evidence type="ECO:0000313" key="1">
    <source>
        <dbReference type="EMBL" id="OAV62749.1"/>
    </source>
</evidence>
<organism evidence="1 2">
    <name type="scientific">Enteractinococcus helveticum</name>
    <dbReference type="NCBI Taxonomy" id="1837282"/>
    <lineage>
        <taxon>Bacteria</taxon>
        <taxon>Bacillati</taxon>
        <taxon>Actinomycetota</taxon>
        <taxon>Actinomycetes</taxon>
        <taxon>Micrococcales</taxon>
        <taxon>Micrococcaceae</taxon>
    </lineage>
</organism>
<protein>
    <submittedName>
        <fullName evidence="1">Uncharacterized protein</fullName>
    </submittedName>
</protein>